<proteinExistence type="inferred from homology"/>
<evidence type="ECO:0000256" key="6">
    <source>
        <dbReference type="SAM" id="Phobius"/>
    </source>
</evidence>
<dbReference type="OrthoDB" id="203097at2759"/>
<dbReference type="InterPro" id="IPR002657">
    <property type="entry name" value="BilAc:Na_symport/Acr3"/>
</dbReference>
<comment type="caution">
    <text evidence="7">The sequence shown here is derived from an EMBL/GenBank/DDBJ whole genome shotgun (WGS) entry which is preliminary data.</text>
</comment>
<organism evidence="7">
    <name type="scientific">Cladocopium goreaui</name>
    <dbReference type="NCBI Taxonomy" id="2562237"/>
    <lineage>
        <taxon>Eukaryota</taxon>
        <taxon>Sar</taxon>
        <taxon>Alveolata</taxon>
        <taxon>Dinophyceae</taxon>
        <taxon>Suessiales</taxon>
        <taxon>Symbiodiniaceae</taxon>
        <taxon>Cladocopium</taxon>
    </lineage>
</organism>
<evidence type="ECO:0000256" key="2">
    <source>
        <dbReference type="ARBA" id="ARBA00006528"/>
    </source>
</evidence>
<dbReference type="AlphaFoldDB" id="A0A9P1GK68"/>
<feature type="transmembrane region" description="Helical" evidence="6">
    <location>
        <begin position="283"/>
        <end position="301"/>
    </location>
</feature>
<comment type="subcellular location">
    <subcellularLocation>
        <location evidence="1">Membrane</location>
        <topology evidence="1">Multi-pass membrane protein</topology>
    </subcellularLocation>
</comment>
<feature type="transmembrane region" description="Helical" evidence="6">
    <location>
        <begin position="403"/>
        <end position="422"/>
    </location>
</feature>
<feature type="transmembrane region" description="Helical" evidence="6">
    <location>
        <begin position="207"/>
        <end position="225"/>
    </location>
</feature>
<dbReference type="SUPFAM" id="SSF47923">
    <property type="entry name" value="Ypt/Rab-GAP domain of gyp1p"/>
    <property type="match status" value="2"/>
</dbReference>
<feature type="transmembrane region" description="Helical" evidence="6">
    <location>
        <begin position="369"/>
        <end position="391"/>
    </location>
</feature>
<dbReference type="InterPro" id="IPR038770">
    <property type="entry name" value="Na+/solute_symporter_sf"/>
</dbReference>
<dbReference type="InterPro" id="IPR004710">
    <property type="entry name" value="Bilac:Na_transpt"/>
</dbReference>
<evidence type="ECO:0000313" key="8">
    <source>
        <dbReference type="EMBL" id="CAL4803330.1"/>
    </source>
</evidence>
<sequence length="786" mass="83609">MQAAPFSPSRHDGDGVNAEVLRQLELDLPRTAGTDVALHGCIGRVRTMILQHLEDDPELGYCQGMTLVAAVFAAAHNDAEVEAYRRFAAFVQRVRGLWLPGSWKGKAAGNGETVCSKWALQSRSNTCAIMRSKAVLLPAACAGLVLISLNLSAFMVVTPRTSHGTFAGAQLEQMSMLSAKEGASGAVSMPSPVTSAAESETSATQRAALVPPLVALWGFANAALARKARGRSIFRRAGDGDEEEGSFKKLSTTFCNLFAVWLAIAAAAALKHPASFTWVKSEYFTGLLGLLMFSVGITTTIDDFRECLKRPGAVAINFISCYGIMPCLAFILAKLIGAEGAILAGLVLVGSINGGQASNLCTLIAGGDVALSVLMTTSTTLGCIFMTPLICKLVLGAVVPVDAGGIVVSTFQVVLAPIFLGVGFNTLAPGFCKAVTPFTPVVGVVSTVLLVGASVAKCAAPIKGAGIPLQLACCALHLFGGLLGFFATKAAGFNERTCRTVAIETAMKSSAFGFLLASLHFGVCLQRPRSIRSQRGLDGHRRKCAGRVLEEQASSRRVTLFRPGFPLLQPSIASFEALAKGRPWFMHLVRYGVQTEMFLPQALLSMLVTWLPLRSLLHCLQFLECGLKSLLSLAVALLDSQESQLLQQQSFEELMDTIQGLKNCKVCPNRLLETAEAQAKAVDLASFPESASVANFRRSGRLHRKGSKVVDEEGIEILAAPTGGLPNNLEWLAQQKEDSASDWWQGSSPINAIGSLFHWIFPDCEAPGKEVAETAESGKESTSHSM</sequence>
<dbReference type="EMBL" id="CAMXCT010006563">
    <property type="protein sequence ID" value="CAI4016018.1"/>
    <property type="molecule type" value="Genomic_DNA"/>
</dbReference>
<feature type="transmembrane region" description="Helical" evidence="6">
    <location>
        <begin position="322"/>
        <end position="349"/>
    </location>
</feature>
<evidence type="ECO:0000313" key="7">
    <source>
        <dbReference type="EMBL" id="CAI4016018.1"/>
    </source>
</evidence>
<keyword evidence="5 6" id="KW-0472">Membrane</keyword>
<feature type="transmembrane region" description="Helical" evidence="6">
    <location>
        <begin position="134"/>
        <end position="157"/>
    </location>
</feature>
<protein>
    <submittedName>
        <fullName evidence="7">Uncharacterized protein</fullName>
    </submittedName>
</protein>
<dbReference type="Proteomes" id="UP001152797">
    <property type="component" value="Unassembled WGS sequence"/>
</dbReference>
<dbReference type="EMBL" id="CAMXCT030006563">
    <property type="protein sequence ID" value="CAL4803330.1"/>
    <property type="molecule type" value="Genomic_DNA"/>
</dbReference>
<evidence type="ECO:0000256" key="4">
    <source>
        <dbReference type="ARBA" id="ARBA00022989"/>
    </source>
</evidence>
<comment type="similarity">
    <text evidence="2">Belongs to the bile acid:sodium symporter (BASS) (TC 2.A.28) family.</text>
</comment>
<keyword evidence="9" id="KW-1185">Reference proteome</keyword>
<dbReference type="PANTHER" id="PTHR10361">
    <property type="entry name" value="SODIUM-BILE ACID COTRANSPORTER"/>
    <property type="match status" value="1"/>
</dbReference>
<feature type="transmembrane region" description="Helical" evidence="6">
    <location>
        <begin position="254"/>
        <end position="271"/>
    </location>
</feature>
<feature type="transmembrane region" description="Helical" evidence="6">
    <location>
        <begin position="506"/>
        <end position="525"/>
    </location>
</feature>
<keyword evidence="4 6" id="KW-1133">Transmembrane helix</keyword>
<dbReference type="PANTHER" id="PTHR10361:SF30">
    <property type="entry name" value="SODIUM_METABOLITE COTRANSPORTER BASS6, CHLOROPLASTIC-RELATED"/>
    <property type="match status" value="1"/>
</dbReference>
<evidence type="ECO:0000313" key="9">
    <source>
        <dbReference type="Proteomes" id="UP001152797"/>
    </source>
</evidence>
<keyword evidence="3 6" id="KW-0812">Transmembrane</keyword>
<accession>A0A9P1GK68</accession>
<dbReference type="GO" id="GO:0016020">
    <property type="term" value="C:membrane"/>
    <property type="evidence" value="ECO:0007669"/>
    <property type="project" value="UniProtKB-SubCell"/>
</dbReference>
<dbReference type="InterPro" id="IPR035969">
    <property type="entry name" value="Rab-GAP_TBC_sf"/>
</dbReference>
<dbReference type="Gene3D" id="1.10.8.270">
    <property type="entry name" value="putative rabgap domain of human tbc1 domain family member 14 like domains"/>
    <property type="match status" value="1"/>
</dbReference>
<evidence type="ECO:0000256" key="1">
    <source>
        <dbReference type="ARBA" id="ARBA00004141"/>
    </source>
</evidence>
<dbReference type="Pfam" id="PF01758">
    <property type="entry name" value="SBF"/>
    <property type="match status" value="1"/>
</dbReference>
<feature type="transmembrane region" description="Helical" evidence="6">
    <location>
        <begin position="467"/>
        <end position="486"/>
    </location>
</feature>
<dbReference type="Gene3D" id="1.10.472.80">
    <property type="entry name" value="Ypt/Rab-GAP domain of gyp1p, domain 3"/>
    <property type="match status" value="1"/>
</dbReference>
<reference evidence="7" key="1">
    <citation type="submission" date="2022-10" db="EMBL/GenBank/DDBJ databases">
        <authorList>
            <person name="Chen Y."/>
            <person name="Dougan E. K."/>
            <person name="Chan C."/>
            <person name="Rhodes N."/>
            <person name="Thang M."/>
        </authorList>
    </citation>
    <scope>NUCLEOTIDE SEQUENCE</scope>
</reference>
<name>A0A9P1GK68_9DINO</name>
<feature type="transmembrane region" description="Helical" evidence="6">
    <location>
        <begin position="434"/>
        <end position="455"/>
    </location>
</feature>
<evidence type="ECO:0000256" key="5">
    <source>
        <dbReference type="ARBA" id="ARBA00023136"/>
    </source>
</evidence>
<dbReference type="Gene3D" id="1.20.1530.20">
    <property type="match status" value="1"/>
</dbReference>
<dbReference type="EMBL" id="CAMXCT020006563">
    <property type="protein sequence ID" value="CAL1169393.1"/>
    <property type="molecule type" value="Genomic_DNA"/>
</dbReference>
<reference evidence="8 9" key="2">
    <citation type="submission" date="2024-05" db="EMBL/GenBank/DDBJ databases">
        <authorList>
            <person name="Chen Y."/>
            <person name="Shah S."/>
            <person name="Dougan E. K."/>
            <person name="Thang M."/>
            <person name="Chan C."/>
        </authorList>
    </citation>
    <scope>NUCLEOTIDE SEQUENCE [LARGE SCALE GENOMIC DNA]</scope>
</reference>
<evidence type="ECO:0000256" key="3">
    <source>
        <dbReference type="ARBA" id="ARBA00022692"/>
    </source>
</evidence>
<gene>
    <name evidence="7" type="ORF">C1SCF055_LOCUS40797</name>
</gene>